<evidence type="ECO:0000313" key="1">
    <source>
        <dbReference type="EMBL" id="MBX60808.1"/>
    </source>
</evidence>
<protein>
    <submittedName>
        <fullName evidence="1">Uncharacterized protein</fullName>
    </submittedName>
</protein>
<dbReference type="AlphaFoldDB" id="A0A2P2Q1G9"/>
<accession>A0A2P2Q1G9</accession>
<name>A0A2P2Q1G9_RHIMU</name>
<proteinExistence type="predicted"/>
<dbReference type="EMBL" id="GGEC01080324">
    <property type="protein sequence ID" value="MBX60808.1"/>
    <property type="molecule type" value="Transcribed_RNA"/>
</dbReference>
<sequence>MFDKDFPLQFERQNCDFEFTLRSDFYPTPFVALKDK</sequence>
<organism evidence="1">
    <name type="scientific">Rhizophora mucronata</name>
    <name type="common">Asiatic mangrove</name>
    <dbReference type="NCBI Taxonomy" id="61149"/>
    <lineage>
        <taxon>Eukaryota</taxon>
        <taxon>Viridiplantae</taxon>
        <taxon>Streptophyta</taxon>
        <taxon>Embryophyta</taxon>
        <taxon>Tracheophyta</taxon>
        <taxon>Spermatophyta</taxon>
        <taxon>Magnoliopsida</taxon>
        <taxon>eudicotyledons</taxon>
        <taxon>Gunneridae</taxon>
        <taxon>Pentapetalae</taxon>
        <taxon>rosids</taxon>
        <taxon>fabids</taxon>
        <taxon>Malpighiales</taxon>
        <taxon>Rhizophoraceae</taxon>
        <taxon>Rhizophora</taxon>
    </lineage>
</organism>
<reference evidence="1" key="1">
    <citation type="submission" date="2018-02" db="EMBL/GenBank/DDBJ databases">
        <title>Rhizophora mucronata_Transcriptome.</title>
        <authorList>
            <person name="Meera S.P."/>
            <person name="Sreeshan A."/>
            <person name="Augustine A."/>
        </authorList>
    </citation>
    <scope>NUCLEOTIDE SEQUENCE</scope>
    <source>
        <tissue evidence="1">Leaf</tissue>
    </source>
</reference>